<dbReference type="EMBL" id="LAOD01000022">
    <property type="protein sequence ID" value="KJV85681.1"/>
    <property type="molecule type" value="Genomic_DNA"/>
</dbReference>
<dbReference type="PATRIC" id="fig|1359157.3.peg.780"/>
<evidence type="ECO:0000313" key="1">
    <source>
        <dbReference type="EMBL" id="KJV85681.1"/>
    </source>
</evidence>
<dbReference type="Proteomes" id="UP000033722">
    <property type="component" value="Unassembled WGS sequence"/>
</dbReference>
<accession>A0A0F3Q0L8</accession>
<gene>
    <name evidence="1" type="ORF">APHCRT_0993</name>
</gene>
<name>A0A0F3Q0L8_ANAPH</name>
<sequence length="68" mass="7562">MFAIVAGTALSVLPPECTAGVMPSLFWVCSVVSDAKSLQERCRPVKDYTHRSFKLSIILTIPQIRLRI</sequence>
<proteinExistence type="predicted"/>
<comment type="caution">
    <text evidence="1">The sequence shown here is derived from an EMBL/GenBank/DDBJ whole genome shotgun (WGS) entry which is preliminary data.</text>
</comment>
<evidence type="ECO:0000313" key="2">
    <source>
        <dbReference type="Proteomes" id="UP000033722"/>
    </source>
</evidence>
<reference evidence="1 2" key="1">
    <citation type="submission" date="2015-01" db="EMBL/GenBank/DDBJ databases">
        <title>Genome Sequencing of Rickettsiales.</title>
        <authorList>
            <person name="Daugherty S.C."/>
            <person name="Su Q."/>
            <person name="Abolude K."/>
            <person name="Beier-Sexton M."/>
            <person name="Carlyon J.A."/>
            <person name="Carter R."/>
            <person name="Day N.P."/>
            <person name="Dumler S.J."/>
            <person name="Dyachenko V."/>
            <person name="Godinez A."/>
            <person name="Kurtti T.J."/>
            <person name="Lichay M."/>
            <person name="Mullins K.E."/>
            <person name="Ott S."/>
            <person name="Pappas-Brown V."/>
            <person name="Paris D.H."/>
            <person name="Patel P."/>
            <person name="Richards A.L."/>
            <person name="Sadzewicz L."/>
            <person name="Sears K."/>
            <person name="Seidman D."/>
            <person name="Sengamalay N."/>
            <person name="Stenos J."/>
            <person name="Tallon L.J."/>
            <person name="Vincent G."/>
            <person name="Fraser C.M."/>
            <person name="Munderloh U."/>
            <person name="Dunning-Hotopp J.C."/>
        </authorList>
    </citation>
    <scope>NUCLEOTIDE SEQUENCE [LARGE SCALE GENOMIC DNA]</scope>
    <source>
        <strain evidence="1 2">CRT53-1</strain>
    </source>
</reference>
<dbReference type="AlphaFoldDB" id="A0A0F3Q0L8"/>
<organism evidence="1 2">
    <name type="scientific">Anaplasma phagocytophilum str. CRT53-1</name>
    <dbReference type="NCBI Taxonomy" id="1359157"/>
    <lineage>
        <taxon>Bacteria</taxon>
        <taxon>Pseudomonadati</taxon>
        <taxon>Pseudomonadota</taxon>
        <taxon>Alphaproteobacteria</taxon>
        <taxon>Rickettsiales</taxon>
        <taxon>Anaplasmataceae</taxon>
        <taxon>Anaplasma</taxon>
        <taxon>phagocytophilum group</taxon>
    </lineage>
</organism>
<protein>
    <submittedName>
        <fullName evidence="1">Uncharacterized protein</fullName>
    </submittedName>
</protein>